<dbReference type="Proteomes" id="UP000095401">
    <property type="component" value="Chromosome"/>
</dbReference>
<evidence type="ECO:0000313" key="2">
    <source>
        <dbReference type="Proteomes" id="UP000095401"/>
    </source>
</evidence>
<gene>
    <name evidence="1" type="ORF">BI364_16025</name>
</gene>
<evidence type="ECO:0000313" key="1">
    <source>
        <dbReference type="EMBL" id="AOU99242.1"/>
    </source>
</evidence>
<dbReference type="AlphaFoldDB" id="A0A1D8IRW4"/>
<proteinExistence type="predicted"/>
<sequence length="67" mass="7518">MVSVANSRQMPLHAEPHAQFVRYWIQQKYHTPYVGNDVGYFGGNNAGAILVDPGAPREWYVSANHGF</sequence>
<name>A0A1D8IRW4_9GAMM</name>
<dbReference type="EMBL" id="CP017415">
    <property type="protein sequence ID" value="AOU99242.1"/>
    <property type="molecule type" value="Genomic_DNA"/>
</dbReference>
<keyword evidence="2" id="KW-1185">Reference proteome</keyword>
<protein>
    <submittedName>
        <fullName evidence="1">Uncharacterized protein</fullName>
    </submittedName>
</protein>
<dbReference type="KEGG" id="aprs:BI364_16025"/>
<organism evidence="1 2">
    <name type="scientific">Acidihalobacter yilgarnensis</name>
    <dbReference type="NCBI Taxonomy" id="2819280"/>
    <lineage>
        <taxon>Bacteria</taxon>
        <taxon>Pseudomonadati</taxon>
        <taxon>Pseudomonadota</taxon>
        <taxon>Gammaproteobacteria</taxon>
        <taxon>Chromatiales</taxon>
        <taxon>Ectothiorhodospiraceae</taxon>
        <taxon>Acidihalobacter</taxon>
    </lineage>
</organism>
<dbReference type="RefSeq" id="WP_070079592.1">
    <property type="nucleotide sequence ID" value="NZ_CP017415.1"/>
</dbReference>
<reference evidence="2" key="1">
    <citation type="submission" date="2016-09" db="EMBL/GenBank/DDBJ databases">
        <title>Acidihalobacter prosperus F5.</title>
        <authorList>
            <person name="Khaleque H.N."/>
            <person name="Ramsay J.P."/>
            <person name="Kaksonen A.H."/>
            <person name="Boxall N.J."/>
            <person name="Watkin E.L.J."/>
        </authorList>
    </citation>
    <scope>NUCLEOTIDE SEQUENCE [LARGE SCALE GENOMIC DNA]</scope>
    <source>
        <strain evidence="2">F5</strain>
    </source>
</reference>
<accession>A0A1D8IRW4</accession>